<name>U5N5N0_9BURK</name>
<feature type="compositionally biased region" description="Polar residues" evidence="1">
    <location>
        <begin position="14"/>
        <end position="25"/>
    </location>
</feature>
<reference evidence="2 3" key="1">
    <citation type="journal article" date="2013" name="Genome Biol.">
        <title>Genomic analysis reveals key aspects of prokaryotic symbiosis in the phototrophic consortium "Chlorochromatium aggregatum".</title>
        <authorList>
            <person name="Liu Z."/>
            <person name="Muller J."/>
            <person name="Li T."/>
            <person name="Alvey R.M."/>
            <person name="Vogl K."/>
            <person name="Frigaard N.U."/>
            <person name="Rockwell N.C."/>
            <person name="Boyd E.S."/>
            <person name="Tomsho L.P."/>
            <person name="Schuster S.C."/>
            <person name="Henke P."/>
            <person name="Rohde M."/>
            <person name="Overmann J."/>
            <person name="Bryant D.A."/>
        </authorList>
    </citation>
    <scope>NUCLEOTIDE SEQUENCE [LARGE SCALE GENOMIC DNA]</scope>
    <source>
        <strain evidence="2">CR</strain>
    </source>
</reference>
<evidence type="ECO:0000313" key="3">
    <source>
        <dbReference type="Proteomes" id="UP000017184"/>
    </source>
</evidence>
<gene>
    <name evidence="2" type="ORF">Cenrod_0453</name>
</gene>
<dbReference type="KEGG" id="cbx:Cenrod_0453"/>
<evidence type="ECO:0000313" key="2">
    <source>
        <dbReference type="EMBL" id="AGX86570.1"/>
    </source>
</evidence>
<evidence type="ECO:0000256" key="1">
    <source>
        <dbReference type="SAM" id="MobiDB-lite"/>
    </source>
</evidence>
<sequence>MSLLRWFLRRSIPATNPHTASSRPQPGSPPPKTQRQDHRQHVYQVVREVMLRSEILAASYSFKVLTLDREGRQFVVMIDVRDPRIVRQDIMADLERCIVDSAQSQHSLLIKSVYWRCTSPLSATNDVGMTTAARIAASATSAGHTSTATAPAAASPAASASASAATSTVSPPPRTGLRTTARDPARSGTFFDPIGTDEVLAFRQALDPTPTSSGLRKTPDPKKKRPTGFEDTELLEEHEPPSPLSNTQYGDL</sequence>
<dbReference type="RefSeq" id="WP_022771391.1">
    <property type="nucleotide sequence ID" value="NC_022576.1"/>
</dbReference>
<protein>
    <submittedName>
        <fullName evidence="2">Uncharacterized protein</fullName>
    </submittedName>
</protein>
<accession>U5N5N0</accession>
<dbReference type="Proteomes" id="UP000017184">
    <property type="component" value="Chromosome"/>
</dbReference>
<dbReference type="eggNOG" id="ENOG5030291">
    <property type="taxonomic scope" value="Bacteria"/>
</dbReference>
<dbReference type="EMBL" id="CP004885">
    <property type="protein sequence ID" value="AGX86570.1"/>
    <property type="molecule type" value="Genomic_DNA"/>
</dbReference>
<proteinExistence type="predicted"/>
<keyword evidence="3" id="KW-1185">Reference proteome</keyword>
<feature type="region of interest" description="Disordered" evidence="1">
    <location>
        <begin position="14"/>
        <end position="38"/>
    </location>
</feature>
<dbReference type="HOGENOM" id="CLU_086895_0_0_4"/>
<dbReference type="AlphaFoldDB" id="U5N5N0"/>
<organism evidence="2 3">
    <name type="scientific">Candidatus Symbiobacter mobilis CR</name>
    <dbReference type="NCBI Taxonomy" id="946483"/>
    <lineage>
        <taxon>Bacteria</taxon>
        <taxon>Pseudomonadati</taxon>
        <taxon>Pseudomonadota</taxon>
        <taxon>Betaproteobacteria</taxon>
        <taxon>Burkholderiales</taxon>
        <taxon>Comamonadaceae</taxon>
    </lineage>
</organism>
<dbReference type="OrthoDB" id="8903872at2"/>
<dbReference type="STRING" id="946483.Cenrod_0453"/>
<feature type="region of interest" description="Disordered" evidence="1">
    <location>
        <begin position="163"/>
        <end position="252"/>
    </location>
</feature>